<reference evidence="5 6" key="1">
    <citation type="submission" date="2019-07" db="EMBL/GenBank/DDBJ databases">
        <title>Genomes of Cafeteria roenbergensis.</title>
        <authorList>
            <person name="Fischer M.G."/>
            <person name="Hackl T."/>
            <person name="Roman M."/>
        </authorList>
    </citation>
    <scope>NUCLEOTIDE SEQUENCE [LARGE SCALE GENOMIC DNA]</scope>
    <source>
        <strain evidence="5 6">Cflag</strain>
    </source>
</reference>
<accession>A0A5A8DV69</accession>
<feature type="region of interest" description="Disordered" evidence="2">
    <location>
        <begin position="465"/>
        <end position="498"/>
    </location>
</feature>
<dbReference type="Gene3D" id="3.40.50.10810">
    <property type="entry name" value="Tandem AAA-ATPase domain"/>
    <property type="match status" value="1"/>
</dbReference>
<dbReference type="Pfam" id="PF00176">
    <property type="entry name" value="SNF2-rel_dom"/>
    <property type="match status" value="1"/>
</dbReference>
<feature type="compositionally biased region" description="Acidic residues" evidence="2">
    <location>
        <begin position="510"/>
        <end position="543"/>
    </location>
</feature>
<dbReference type="InterPro" id="IPR000330">
    <property type="entry name" value="SNF2_N"/>
</dbReference>
<sequence>MDATPAASPTADTVEDQECLDALGRADEASRESALEAARALSREQQQAQYEEAVHQLNDMLAKAEQFNATCEKLASGSSFLCKDTPAGFTGGVLRDYQQQGVEWLSTKHFLGESGIIADEMGLGKTVQIIAYVSWMRAAPVSDGPVLIVVPLSTLRNWVNEFRKFAPDIPVVEYHGTPEERASLRRRHIPGCPRWAATVPKARRRSSAGSAGSAAARRRGVATMEREDRCAMPVFITTYSLAMNDSAVLGKAVVPWGLLVVDESHRLKNSASRLTEELEGYCWREALSGTQKVILTGTPLQNDLLELWSLCHFVMPLIFADKHAFASVYGFLQLDTVEGRDDVVLRQERDHIVSTLHRLLSRYMLRRTKADVDLELPPKVEVVVYCGMTDVQARIAEGLAQGRLAEEVADMGWHLTPGDSAIANLVRGAGAKGASALERGLGEAGPVAVSNLHMHLRKVANHPFLFAEPHPPPEDEERDEAASRARAAAARARAPARRGVVLATEAELAELADASSEEEEEEEDAQSDEDEDVDGDDGNDSCVDDPVVGGARAARRSRASASGGSRAGRSHREASRSAGRQGSRAGAAEGARGGRGAARAGAAARSAICTGADEAAAGSGSQTDESIVESCSKMQVLDSMLRRLKADGHKVLIFSQFARTLEILSDYLELRRPEFGAYEHLDGSTPREERQASMDRFNERADRFAFLLSTRAGGMGINLTGADTVIIYDSDWNPHADSQAEDRAHRIGQTRPVVVYRLVTAGSVEEALVHRANSKRALERLGPPD</sequence>
<evidence type="ECO:0000256" key="2">
    <source>
        <dbReference type="SAM" id="MobiDB-lite"/>
    </source>
</evidence>
<evidence type="ECO:0000313" key="6">
    <source>
        <dbReference type="Proteomes" id="UP000325113"/>
    </source>
</evidence>
<comment type="caution">
    <text evidence="5">The sequence shown here is derived from an EMBL/GenBank/DDBJ whole genome shotgun (WGS) entry which is preliminary data.</text>
</comment>
<dbReference type="InterPro" id="IPR014001">
    <property type="entry name" value="Helicase_ATP-bd"/>
</dbReference>
<organism evidence="5 6">
    <name type="scientific">Cafeteria roenbergensis</name>
    <name type="common">Marine flagellate</name>
    <dbReference type="NCBI Taxonomy" id="33653"/>
    <lineage>
        <taxon>Eukaryota</taxon>
        <taxon>Sar</taxon>
        <taxon>Stramenopiles</taxon>
        <taxon>Bigyra</taxon>
        <taxon>Opalozoa</taxon>
        <taxon>Bicosoecida</taxon>
        <taxon>Cafeteriaceae</taxon>
        <taxon>Cafeteria</taxon>
    </lineage>
</organism>
<proteinExistence type="predicted"/>
<dbReference type="InterPro" id="IPR027417">
    <property type="entry name" value="P-loop_NTPase"/>
</dbReference>
<dbReference type="InterPro" id="IPR038718">
    <property type="entry name" value="SNF2-like_sf"/>
</dbReference>
<dbReference type="CDD" id="cd18793">
    <property type="entry name" value="SF2_C_SNF"/>
    <property type="match status" value="1"/>
</dbReference>
<evidence type="ECO:0000259" key="3">
    <source>
        <dbReference type="PROSITE" id="PS51192"/>
    </source>
</evidence>
<feature type="compositionally biased region" description="Low complexity" evidence="2">
    <location>
        <begin position="484"/>
        <end position="498"/>
    </location>
</feature>
<dbReference type="PROSITE" id="PS51192">
    <property type="entry name" value="HELICASE_ATP_BIND_1"/>
    <property type="match status" value="1"/>
</dbReference>
<dbReference type="PROSITE" id="PS51194">
    <property type="entry name" value="HELICASE_CTER"/>
    <property type="match status" value="1"/>
</dbReference>
<keyword evidence="1" id="KW-0378">Hydrolase</keyword>
<dbReference type="Proteomes" id="UP000325113">
    <property type="component" value="Unassembled WGS sequence"/>
</dbReference>
<feature type="compositionally biased region" description="Low complexity" evidence="2">
    <location>
        <begin position="576"/>
        <end position="590"/>
    </location>
</feature>
<feature type="domain" description="Helicase ATP-binding" evidence="3">
    <location>
        <begin position="106"/>
        <end position="317"/>
    </location>
</feature>
<dbReference type="EMBL" id="VLTM01000002">
    <property type="protein sequence ID" value="KAA0168564.1"/>
    <property type="molecule type" value="Genomic_DNA"/>
</dbReference>
<dbReference type="InterPro" id="IPR001650">
    <property type="entry name" value="Helicase_C-like"/>
</dbReference>
<evidence type="ECO:0000313" key="5">
    <source>
        <dbReference type="EMBL" id="KAA0168564.1"/>
    </source>
</evidence>
<dbReference type="GO" id="GO:0005524">
    <property type="term" value="F:ATP binding"/>
    <property type="evidence" value="ECO:0007669"/>
    <property type="project" value="InterPro"/>
</dbReference>
<dbReference type="SMART" id="SM00490">
    <property type="entry name" value="HELICc"/>
    <property type="match status" value="1"/>
</dbReference>
<evidence type="ECO:0000259" key="4">
    <source>
        <dbReference type="PROSITE" id="PS51194"/>
    </source>
</evidence>
<dbReference type="InterPro" id="IPR049730">
    <property type="entry name" value="SNF2/RAD54-like_C"/>
</dbReference>
<dbReference type="GO" id="GO:0016787">
    <property type="term" value="F:hydrolase activity"/>
    <property type="evidence" value="ECO:0007669"/>
    <property type="project" value="UniProtKB-KW"/>
</dbReference>
<name>A0A5A8DV69_CAFRO</name>
<gene>
    <name evidence="5" type="ORF">FNF31_00444</name>
</gene>
<dbReference type="SUPFAM" id="SSF52540">
    <property type="entry name" value="P-loop containing nucleoside triphosphate hydrolases"/>
    <property type="match status" value="2"/>
</dbReference>
<dbReference type="Pfam" id="PF00271">
    <property type="entry name" value="Helicase_C"/>
    <property type="match status" value="1"/>
</dbReference>
<feature type="region of interest" description="Disordered" evidence="2">
    <location>
        <begin position="510"/>
        <end position="593"/>
    </location>
</feature>
<feature type="domain" description="Helicase C-terminal" evidence="4">
    <location>
        <begin position="636"/>
        <end position="785"/>
    </location>
</feature>
<dbReference type="PANTHER" id="PTHR10799">
    <property type="entry name" value="SNF2/RAD54 HELICASE FAMILY"/>
    <property type="match status" value="1"/>
</dbReference>
<dbReference type="AlphaFoldDB" id="A0A5A8DV69"/>
<dbReference type="SMART" id="SM00487">
    <property type="entry name" value="DEXDc"/>
    <property type="match status" value="1"/>
</dbReference>
<dbReference type="Gene3D" id="3.40.50.300">
    <property type="entry name" value="P-loop containing nucleotide triphosphate hydrolases"/>
    <property type="match status" value="1"/>
</dbReference>
<evidence type="ECO:0000256" key="1">
    <source>
        <dbReference type="ARBA" id="ARBA00022801"/>
    </source>
</evidence>
<protein>
    <submittedName>
        <fullName evidence="5">Uncharacterized protein</fullName>
    </submittedName>
</protein>